<name>A0AA37WED9_9BACT</name>
<dbReference type="InterPro" id="IPR011008">
    <property type="entry name" value="Dimeric_a/b-barrel"/>
</dbReference>
<dbReference type="Gene3D" id="3.30.70.100">
    <property type="match status" value="1"/>
</dbReference>
<dbReference type="PANTHER" id="PTHR40257:SF1">
    <property type="entry name" value="DUF1330 DOMAIN-CONTAINING PROTEIN"/>
    <property type="match status" value="1"/>
</dbReference>
<evidence type="ECO:0000313" key="2">
    <source>
        <dbReference type="EMBL" id="GLR18701.1"/>
    </source>
</evidence>
<dbReference type="EMBL" id="BSOH01000021">
    <property type="protein sequence ID" value="GLR18701.1"/>
    <property type="molecule type" value="Genomic_DNA"/>
</dbReference>
<comment type="caution">
    <text evidence="2">The sequence shown here is derived from an EMBL/GenBank/DDBJ whole genome shotgun (WGS) entry which is preliminary data.</text>
</comment>
<dbReference type="Proteomes" id="UP001156666">
    <property type="component" value="Unassembled WGS sequence"/>
</dbReference>
<proteinExistence type="predicted"/>
<reference evidence="2" key="2">
    <citation type="submission" date="2023-01" db="EMBL/GenBank/DDBJ databases">
        <title>Draft genome sequence of Portibacter lacus strain NBRC 108769.</title>
        <authorList>
            <person name="Sun Q."/>
            <person name="Mori K."/>
        </authorList>
    </citation>
    <scope>NUCLEOTIDE SEQUENCE</scope>
    <source>
        <strain evidence="2">NBRC 108769</strain>
    </source>
</reference>
<evidence type="ECO:0000259" key="1">
    <source>
        <dbReference type="Pfam" id="PF07045"/>
    </source>
</evidence>
<protein>
    <submittedName>
        <fullName evidence="2">DUF1330 domain-containing protein</fullName>
    </submittedName>
</protein>
<dbReference type="PANTHER" id="PTHR40257">
    <property type="match status" value="1"/>
</dbReference>
<dbReference type="Pfam" id="PF07045">
    <property type="entry name" value="DUF1330"/>
    <property type="match status" value="1"/>
</dbReference>
<dbReference type="RefSeq" id="WP_235294176.1">
    <property type="nucleotide sequence ID" value="NZ_BSOH01000021.1"/>
</dbReference>
<dbReference type="InterPro" id="IPR010753">
    <property type="entry name" value="DUF1330"/>
</dbReference>
<gene>
    <name evidence="2" type="ORF">GCM10007940_33170</name>
</gene>
<sequence>MKNYIDVTPEMGKAFYMKYNDKGKVTMLNLLRFKEVADYDGLDEISPAQNISGKEAYDIYMEKTMPFLNAAGSKVIYYGESRDFIIGPEDEKWDRVLLVEHESVAKFMEFANNKAYLKIAGHRTAALSDSRLLPSIQTER</sequence>
<accession>A0AA37WED9</accession>
<dbReference type="SUPFAM" id="SSF54909">
    <property type="entry name" value="Dimeric alpha+beta barrel"/>
    <property type="match status" value="1"/>
</dbReference>
<evidence type="ECO:0000313" key="3">
    <source>
        <dbReference type="Proteomes" id="UP001156666"/>
    </source>
</evidence>
<organism evidence="2 3">
    <name type="scientific">Portibacter lacus</name>
    <dbReference type="NCBI Taxonomy" id="1099794"/>
    <lineage>
        <taxon>Bacteria</taxon>
        <taxon>Pseudomonadati</taxon>
        <taxon>Bacteroidota</taxon>
        <taxon>Saprospiria</taxon>
        <taxon>Saprospirales</taxon>
        <taxon>Haliscomenobacteraceae</taxon>
        <taxon>Portibacter</taxon>
    </lineage>
</organism>
<dbReference type="AlphaFoldDB" id="A0AA37WED9"/>
<keyword evidence="3" id="KW-1185">Reference proteome</keyword>
<feature type="domain" description="DUF1330" evidence="1">
    <location>
        <begin position="51"/>
        <end position="127"/>
    </location>
</feature>
<reference evidence="2" key="1">
    <citation type="journal article" date="2014" name="Int. J. Syst. Evol. Microbiol.">
        <title>Complete genome sequence of Corynebacterium casei LMG S-19264T (=DSM 44701T), isolated from a smear-ripened cheese.</title>
        <authorList>
            <consortium name="US DOE Joint Genome Institute (JGI-PGF)"/>
            <person name="Walter F."/>
            <person name="Albersmeier A."/>
            <person name="Kalinowski J."/>
            <person name="Ruckert C."/>
        </authorList>
    </citation>
    <scope>NUCLEOTIDE SEQUENCE</scope>
    <source>
        <strain evidence="2">NBRC 108769</strain>
    </source>
</reference>